<sequence>MVGLVEGLTYLPFVFVSVDEDKSPQLPYLFVEHSGKVQYRKPLRVVSSCNLSIFRFPFDIQNCSLTFGSFLDSGAEDQGVGCMQELQAVLWVATVAEDQGVGCMQELQAMLRLLQVLKIRASGACKNYWLGLRVAIGAEDRPIKCMQELQPRA</sequence>
<keyword evidence="2" id="KW-0472">Membrane</keyword>
<dbReference type="GO" id="GO:0016020">
    <property type="term" value="C:membrane"/>
    <property type="evidence" value="ECO:0007669"/>
    <property type="project" value="UniProtKB-SubCell"/>
</dbReference>
<dbReference type="Pfam" id="PF02931">
    <property type="entry name" value="Neur_chan_LBD"/>
    <property type="match status" value="1"/>
</dbReference>
<dbReference type="InterPro" id="IPR018000">
    <property type="entry name" value="Neurotransmitter_ion_chnl_CS"/>
</dbReference>
<dbReference type="InterPro" id="IPR036734">
    <property type="entry name" value="Neur_chan_lig-bd_sf"/>
</dbReference>
<comment type="caution">
    <text evidence="4">The sequence shown here is derived from an EMBL/GenBank/DDBJ whole genome shotgun (WGS) entry which is preliminary data.</text>
</comment>
<dbReference type="SUPFAM" id="SSF63712">
    <property type="entry name" value="Nicotinic receptor ligand binding domain-like"/>
    <property type="match status" value="1"/>
</dbReference>
<reference evidence="4" key="1">
    <citation type="journal article" date="2022" name="bioRxiv">
        <title>Sequencing and chromosome-scale assembly of the giantPleurodeles waltlgenome.</title>
        <authorList>
            <person name="Brown T."/>
            <person name="Elewa A."/>
            <person name="Iarovenko S."/>
            <person name="Subramanian E."/>
            <person name="Araus A.J."/>
            <person name="Petzold A."/>
            <person name="Susuki M."/>
            <person name="Suzuki K.-i.T."/>
            <person name="Hayashi T."/>
            <person name="Toyoda A."/>
            <person name="Oliveira C."/>
            <person name="Osipova E."/>
            <person name="Leigh N.D."/>
            <person name="Simon A."/>
            <person name="Yun M.H."/>
        </authorList>
    </citation>
    <scope>NUCLEOTIDE SEQUENCE</scope>
    <source>
        <strain evidence="4">20211129_DDA</strain>
        <tissue evidence="4">Liver</tissue>
    </source>
</reference>
<dbReference type="Gene3D" id="2.70.170.10">
    <property type="entry name" value="Neurotransmitter-gated ion-channel ligand-binding domain"/>
    <property type="match status" value="1"/>
</dbReference>
<dbReference type="Proteomes" id="UP001066276">
    <property type="component" value="Chromosome 11"/>
</dbReference>
<organism evidence="4 5">
    <name type="scientific">Pleurodeles waltl</name>
    <name type="common">Iberian ribbed newt</name>
    <dbReference type="NCBI Taxonomy" id="8319"/>
    <lineage>
        <taxon>Eukaryota</taxon>
        <taxon>Metazoa</taxon>
        <taxon>Chordata</taxon>
        <taxon>Craniata</taxon>
        <taxon>Vertebrata</taxon>
        <taxon>Euteleostomi</taxon>
        <taxon>Amphibia</taxon>
        <taxon>Batrachia</taxon>
        <taxon>Caudata</taxon>
        <taxon>Salamandroidea</taxon>
        <taxon>Salamandridae</taxon>
        <taxon>Pleurodelinae</taxon>
        <taxon>Pleurodeles</taxon>
    </lineage>
</organism>
<dbReference type="AlphaFoldDB" id="A0AAV7LAJ5"/>
<comment type="subcellular location">
    <subcellularLocation>
        <location evidence="1">Membrane</location>
    </subcellularLocation>
</comment>
<dbReference type="InterPro" id="IPR006202">
    <property type="entry name" value="Neur_chan_lig-bd"/>
</dbReference>
<name>A0AAV7LAJ5_PLEWA</name>
<dbReference type="EMBL" id="JANPWB010000015">
    <property type="protein sequence ID" value="KAJ1087407.1"/>
    <property type="molecule type" value="Genomic_DNA"/>
</dbReference>
<feature type="domain" description="Neurotransmitter-gated ion-channel ligand-binding" evidence="3">
    <location>
        <begin position="25"/>
        <end position="72"/>
    </location>
</feature>
<dbReference type="GO" id="GO:0005230">
    <property type="term" value="F:extracellular ligand-gated monoatomic ion channel activity"/>
    <property type="evidence" value="ECO:0007669"/>
    <property type="project" value="InterPro"/>
</dbReference>
<accession>A0AAV7LAJ5</accession>
<protein>
    <recommendedName>
        <fullName evidence="3">Neurotransmitter-gated ion-channel ligand-binding domain-containing protein</fullName>
    </recommendedName>
</protein>
<evidence type="ECO:0000313" key="4">
    <source>
        <dbReference type="EMBL" id="KAJ1087407.1"/>
    </source>
</evidence>
<dbReference type="PROSITE" id="PS00236">
    <property type="entry name" value="NEUROTR_ION_CHANNEL"/>
    <property type="match status" value="1"/>
</dbReference>
<gene>
    <name evidence="4" type="ORF">NDU88_000580</name>
</gene>
<evidence type="ECO:0000313" key="5">
    <source>
        <dbReference type="Proteomes" id="UP001066276"/>
    </source>
</evidence>
<proteinExistence type="predicted"/>
<evidence type="ECO:0000256" key="1">
    <source>
        <dbReference type="ARBA" id="ARBA00004370"/>
    </source>
</evidence>
<keyword evidence="5" id="KW-1185">Reference proteome</keyword>
<evidence type="ECO:0000256" key="2">
    <source>
        <dbReference type="ARBA" id="ARBA00023136"/>
    </source>
</evidence>
<evidence type="ECO:0000259" key="3">
    <source>
        <dbReference type="Pfam" id="PF02931"/>
    </source>
</evidence>